<dbReference type="InterPro" id="IPR002130">
    <property type="entry name" value="Cyclophilin-type_PPIase_dom"/>
</dbReference>
<dbReference type="InterPro" id="IPR044666">
    <property type="entry name" value="Cyclophilin_A-like"/>
</dbReference>
<keyword evidence="3 5" id="KW-0413">Isomerase</keyword>
<keyword evidence="6" id="KW-1185">Reference proteome</keyword>
<dbReference type="EMBL" id="BMJM01000015">
    <property type="protein sequence ID" value="GGE21226.1"/>
    <property type="molecule type" value="Genomic_DNA"/>
</dbReference>
<name>A0A917A0H1_9SPHN</name>
<dbReference type="InterPro" id="IPR029000">
    <property type="entry name" value="Cyclophilin-like_dom_sf"/>
</dbReference>
<evidence type="ECO:0000256" key="3">
    <source>
        <dbReference type="ARBA" id="ARBA00023235"/>
    </source>
</evidence>
<evidence type="ECO:0000313" key="6">
    <source>
        <dbReference type="Proteomes" id="UP000635071"/>
    </source>
</evidence>
<evidence type="ECO:0000313" key="5">
    <source>
        <dbReference type="EMBL" id="GGE21226.1"/>
    </source>
</evidence>
<comment type="caution">
    <text evidence="5">The sequence shown here is derived from an EMBL/GenBank/DDBJ whole genome shotgun (WGS) entry which is preliminary data.</text>
</comment>
<dbReference type="EC" id="5.2.1.8" evidence="1"/>
<organism evidence="5 6">
    <name type="scientific">Sandarakinorhabdus glacialis</name>
    <dbReference type="NCBI Taxonomy" id="1614636"/>
    <lineage>
        <taxon>Bacteria</taxon>
        <taxon>Pseudomonadati</taxon>
        <taxon>Pseudomonadota</taxon>
        <taxon>Alphaproteobacteria</taxon>
        <taxon>Sphingomonadales</taxon>
        <taxon>Sphingosinicellaceae</taxon>
        <taxon>Sandarakinorhabdus</taxon>
    </lineage>
</organism>
<gene>
    <name evidence="5" type="ORF">GCM10011529_29820</name>
</gene>
<dbReference type="Proteomes" id="UP000635071">
    <property type="component" value="Unassembled WGS sequence"/>
</dbReference>
<dbReference type="AlphaFoldDB" id="A0A917A0H1"/>
<evidence type="ECO:0000259" key="4">
    <source>
        <dbReference type="PROSITE" id="PS50072"/>
    </source>
</evidence>
<dbReference type="PANTHER" id="PTHR45625:SF4">
    <property type="entry name" value="PEPTIDYLPROLYL ISOMERASE DOMAIN AND WD REPEAT-CONTAINING PROTEIN 1"/>
    <property type="match status" value="1"/>
</dbReference>
<dbReference type="Pfam" id="PF00160">
    <property type="entry name" value="Pro_isomerase"/>
    <property type="match status" value="1"/>
</dbReference>
<evidence type="ECO:0000256" key="1">
    <source>
        <dbReference type="ARBA" id="ARBA00013194"/>
    </source>
</evidence>
<dbReference type="PANTHER" id="PTHR45625">
    <property type="entry name" value="PEPTIDYL-PROLYL CIS-TRANS ISOMERASE-RELATED"/>
    <property type="match status" value="1"/>
</dbReference>
<keyword evidence="2" id="KW-0697">Rotamase</keyword>
<protein>
    <recommendedName>
        <fullName evidence="1">peptidylprolyl isomerase</fullName>
        <ecNumber evidence="1">5.2.1.8</ecNumber>
    </recommendedName>
</protein>
<sequence>MWRVLPLLLLIGAAPTGWRVPDPAQLLVIDTNRGRIVIEMEPRVAPRAVERVSLLARKGTYDGLLFHRVIDNVLVQTGNPNNKDGGGSELPDLKPEFWVPDPLTTKVTWVRTTNDGSDGAIGSLPVAKGTDQFMPAWVAHCTGIVAMGRQRDPNTANSEIYIMRGSARGLDHDYTVFGRVLAGQAAVDALAVGEPPVKPDRMIRVRIAADLLAADRPRLEIMDVKSREYSTFALARGRTFGPRLSICDMLPPARSLN</sequence>
<dbReference type="GO" id="GO:0003755">
    <property type="term" value="F:peptidyl-prolyl cis-trans isomerase activity"/>
    <property type="evidence" value="ECO:0007669"/>
    <property type="project" value="UniProtKB-KW"/>
</dbReference>
<feature type="domain" description="PPIase cyclophilin-type" evidence="4">
    <location>
        <begin position="34"/>
        <end position="228"/>
    </location>
</feature>
<dbReference type="CDD" id="cd00317">
    <property type="entry name" value="cyclophilin"/>
    <property type="match status" value="1"/>
</dbReference>
<evidence type="ECO:0000256" key="2">
    <source>
        <dbReference type="ARBA" id="ARBA00023110"/>
    </source>
</evidence>
<proteinExistence type="predicted"/>
<reference evidence="5" key="1">
    <citation type="journal article" date="2014" name="Int. J. Syst. Evol. Microbiol.">
        <title>Complete genome sequence of Corynebacterium casei LMG S-19264T (=DSM 44701T), isolated from a smear-ripened cheese.</title>
        <authorList>
            <consortium name="US DOE Joint Genome Institute (JGI-PGF)"/>
            <person name="Walter F."/>
            <person name="Albersmeier A."/>
            <person name="Kalinowski J."/>
            <person name="Ruckert C."/>
        </authorList>
    </citation>
    <scope>NUCLEOTIDE SEQUENCE</scope>
    <source>
        <strain evidence="5">CGMCC 1.15519</strain>
    </source>
</reference>
<dbReference type="Gene3D" id="2.40.100.10">
    <property type="entry name" value="Cyclophilin-like"/>
    <property type="match status" value="1"/>
</dbReference>
<dbReference type="SUPFAM" id="SSF50891">
    <property type="entry name" value="Cyclophilin-like"/>
    <property type="match status" value="1"/>
</dbReference>
<dbReference type="PROSITE" id="PS50072">
    <property type="entry name" value="CSA_PPIASE_2"/>
    <property type="match status" value="1"/>
</dbReference>
<reference evidence="5" key="2">
    <citation type="submission" date="2020-09" db="EMBL/GenBank/DDBJ databases">
        <authorList>
            <person name="Sun Q."/>
            <person name="Zhou Y."/>
        </authorList>
    </citation>
    <scope>NUCLEOTIDE SEQUENCE</scope>
    <source>
        <strain evidence="5">CGMCC 1.15519</strain>
    </source>
</reference>
<accession>A0A917A0H1</accession>